<evidence type="ECO:0000259" key="5">
    <source>
        <dbReference type="Pfam" id="PF23259"/>
    </source>
</evidence>
<evidence type="ECO:0000313" key="7">
    <source>
        <dbReference type="Proteomes" id="UP000836841"/>
    </source>
</evidence>
<feature type="non-terminal residue" evidence="6">
    <location>
        <position position="159"/>
    </location>
</feature>
<dbReference type="EMBL" id="OU466861">
    <property type="protein sequence ID" value="CAH2065418.1"/>
    <property type="molecule type" value="Genomic_DNA"/>
</dbReference>
<dbReference type="GO" id="GO:0006885">
    <property type="term" value="P:regulation of pH"/>
    <property type="evidence" value="ECO:0007669"/>
    <property type="project" value="TreeGrafter"/>
</dbReference>
<dbReference type="Pfam" id="PF23259">
    <property type="entry name" value="CHX17_C"/>
    <property type="match status" value="1"/>
</dbReference>
<sequence>MVHPQSLINHGLMPPLPFLFFILHPLDKNSGFAPGMKHNPRVHLTVIKLLFNQEMESANWEYILDNESLKNFKTTEETNNVDYTERVVTSSIEVASIVRLLAREYHLMVVGRDQGMASQNFSGLTEWVELPELGVIGDLLAAKDLSSNGSVLVLHNNDR</sequence>
<dbReference type="GO" id="GO:0098662">
    <property type="term" value="P:inorganic cation transmembrane transport"/>
    <property type="evidence" value="ECO:0007669"/>
    <property type="project" value="TreeGrafter"/>
</dbReference>
<organism evidence="6 7">
    <name type="scientific">Thlaspi arvense</name>
    <name type="common">Field penny-cress</name>
    <dbReference type="NCBI Taxonomy" id="13288"/>
    <lineage>
        <taxon>Eukaryota</taxon>
        <taxon>Viridiplantae</taxon>
        <taxon>Streptophyta</taxon>
        <taxon>Embryophyta</taxon>
        <taxon>Tracheophyta</taxon>
        <taxon>Spermatophyta</taxon>
        <taxon>Magnoliopsida</taxon>
        <taxon>eudicotyledons</taxon>
        <taxon>Gunneridae</taxon>
        <taxon>Pentapetalae</taxon>
        <taxon>rosids</taxon>
        <taxon>malvids</taxon>
        <taxon>Brassicales</taxon>
        <taxon>Brassicaceae</taxon>
        <taxon>Thlaspideae</taxon>
        <taxon>Thlaspi</taxon>
    </lineage>
</organism>
<dbReference type="PANTHER" id="PTHR32468:SF169">
    <property type="entry name" value="CATION_H(+) ANTIPORTER 10-RELATED"/>
    <property type="match status" value="1"/>
</dbReference>
<dbReference type="GO" id="GO:0006813">
    <property type="term" value="P:potassium ion transport"/>
    <property type="evidence" value="ECO:0007669"/>
    <property type="project" value="UniProtKB-KW"/>
</dbReference>
<dbReference type="PANTHER" id="PTHR32468">
    <property type="entry name" value="CATION/H + ANTIPORTER"/>
    <property type="match status" value="1"/>
</dbReference>
<gene>
    <name evidence="6" type="ORF">TAV2_LOCUS16734</name>
</gene>
<dbReference type="Proteomes" id="UP000836841">
    <property type="component" value="Chromosome 5"/>
</dbReference>
<dbReference type="InterPro" id="IPR050794">
    <property type="entry name" value="CPA2_transporter"/>
</dbReference>
<evidence type="ECO:0000256" key="4">
    <source>
        <dbReference type="ARBA" id="ARBA00023065"/>
    </source>
</evidence>
<keyword evidence="4" id="KW-0406">Ion transport</keyword>
<keyword evidence="7" id="KW-1185">Reference proteome</keyword>
<keyword evidence="2" id="KW-0633">Potassium transport</keyword>
<name>A0AAU9SH89_THLAR</name>
<evidence type="ECO:0000256" key="1">
    <source>
        <dbReference type="ARBA" id="ARBA00022448"/>
    </source>
</evidence>
<dbReference type="GO" id="GO:0012505">
    <property type="term" value="C:endomembrane system"/>
    <property type="evidence" value="ECO:0007669"/>
    <property type="project" value="TreeGrafter"/>
</dbReference>
<protein>
    <recommendedName>
        <fullName evidence="5">Cation/H(+) antiporter C-terminal domain-containing protein</fullName>
    </recommendedName>
</protein>
<proteinExistence type="predicted"/>
<keyword evidence="1" id="KW-0813">Transport</keyword>
<dbReference type="InterPro" id="IPR057290">
    <property type="entry name" value="CHX17_C"/>
</dbReference>
<accession>A0AAU9SH89</accession>
<evidence type="ECO:0000256" key="2">
    <source>
        <dbReference type="ARBA" id="ARBA00022538"/>
    </source>
</evidence>
<evidence type="ECO:0000256" key="3">
    <source>
        <dbReference type="ARBA" id="ARBA00022958"/>
    </source>
</evidence>
<reference evidence="6 7" key="1">
    <citation type="submission" date="2022-03" db="EMBL/GenBank/DDBJ databases">
        <authorList>
            <person name="Nunn A."/>
            <person name="Chopra R."/>
            <person name="Nunn A."/>
            <person name="Contreras Garrido A."/>
        </authorList>
    </citation>
    <scope>NUCLEOTIDE SEQUENCE [LARGE SCALE GENOMIC DNA]</scope>
</reference>
<feature type="domain" description="Cation/H(+) antiporter C-terminal" evidence="5">
    <location>
        <begin position="64"/>
        <end position="155"/>
    </location>
</feature>
<evidence type="ECO:0000313" key="6">
    <source>
        <dbReference type="EMBL" id="CAH2065418.1"/>
    </source>
</evidence>
<keyword evidence="3" id="KW-0630">Potassium</keyword>
<dbReference type="AlphaFoldDB" id="A0AAU9SH89"/>